<dbReference type="GO" id="GO:0070536">
    <property type="term" value="P:protein K63-linked deubiquitination"/>
    <property type="evidence" value="ECO:0007669"/>
    <property type="project" value="InterPro"/>
</dbReference>
<dbReference type="InterPro" id="IPR015063">
    <property type="entry name" value="USP8_dimer"/>
</dbReference>
<dbReference type="OMA" id="ITEDAPM"/>
<dbReference type="GO" id="GO:0006508">
    <property type="term" value="P:proteolysis"/>
    <property type="evidence" value="ECO:0007669"/>
    <property type="project" value="UniProtKB-KW"/>
</dbReference>
<feature type="compositionally biased region" description="Basic and acidic residues" evidence="9">
    <location>
        <begin position="443"/>
        <end position="452"/>
    </location>
</feature>
<feature type="region of interest" description="Disordered" evidence="9">
    <location>
        <begin position="368"/>
        <end position="389"/>
    </location>
</feature>
<dbReference type="Pfam" id="PF01398">
    <property type="entry name" value="JAB"/>
    <property type="match status" value="1"/>
</dbReference>
<feature type="region of interest" description="Disordered" evidence="9">
    <location>
        <begin position="418"/>
        <end position="514"/>
    </location>
</feature>
<evidence type="ECO:0000256" key="7">
    <source>
        <dbReference type="ARBA" id="ARBA00022833"/>
    </source>
</evidence>
<dbReference type="GO" id="GO:0061578">
    <property type="term" value="F:K63-linked deubiquitinase activity"/>
    <property type="evidence" value="ECO:0007669"/>
    <property type="project" value="InterPro"/>
</dbReference>
<evidence type="ECO:0000256" key="9">
    <source>
        <dbReference type="SAM" id="MobiDB-lite"/>
    </source>
</evidence>
<dbReference type="PANTHER" id="PTHR12947">
    <property type="entry name" value="AMSH-LIKE PROTEASE"/>
    <property type="match status" value="1"/>
</dbReference>
<proteinExistence type="inferred from homology"/>
<name>A0A0L0ST30_ALLM3</name>
<keyword evidence="6" id="KW-0378">Hydrolase</keyword>
<dbReference type="PROSITE" id="PS50249">
    <property type="entry name" value="MPN"/>
    <property type="match status" value="1"/>
</dbReference>
<dbReference type="Gene3D" id="1.20.58.80">
    <property type="entry name" value="Phosphotransferase system, lactose/cellobiose-type IIA subunit"/>
    <property type="match status" value="1"/>
</dbReference>
<organism evidence="11 12">
    <name type="scientific">Allomyces macrogynus (strain ATCC 38327)</name>
    <name type="common">Allomyces javanicus var. macrogynus</name>
    <dbReference type="NCBI Taxonomy" id="578462"/>
    <lineage>
        <taxon>Eukaryota</taxon>
        <taxon>Fungi</taxon>
        <taxon>Fungi incertae sedis</taxon>
        <taxon>Blastocladiomycota</taxon>
        <taxon>Blastocladiomycetes</taxon>
        <taxon>Blastocladiales</taxon>
        <taxon>Blastocladiaceae</taxon>
        <taxon>Allomyces</taxon>
    </lineage>
</organism>
<dbReference type="eggNOG" id="KOG2880">
    <property type="taxonomic scope" value="Eukaryota"/>
</dbReference>
<dbReference type="Pfam" id="PF08969">
    <property type="entry name" value="USP8_dimer"/>
    <property type="match status" value="1"/>
</dbReference>
<dbReference type="GO" id="GO:0140492">
    <property type="term" value="F:metal-dependent deubiquitinase activity"/>
    <property type="evidence" value="ECO:0007669"/>
    <property type="project" value="InterPro"/>
</dbReference>
<comment type="similarity">
    <text evidence="2">Belongs to the peptidase M67C family.</text>
</comment>
<keyword evidence="3" id="KW-0645">Protease</keyword>
<dbReference type="EMBL" id="GG745348">
    <property type="protein sequence ID" value="KNE65667.1"/>
    <property type="molecule type" value="Genomic_DNA"/>
</dbReference>
<feature type="domain" description="MPN" evidence="10">
    <location>
        <begin position="772"/>
        <end position="901"/>
    </location>
</feature>
<dbReference type="InterPro" id="IPR000555">
    <property type="entry name" value="JAMM/MPN+_dom"/>
</dbReference>
<feature type="region of interest" description="Disordered" evidence="9">
    <location>
        <begin position="226"/>
        <end position="351"/>
    </location>
</feature>
<protein>
    <recommendedName>
        <fullName evidence="10">MPN domain-containing protein</fullName>
    </recommendedName>
</protein>
<evidence type="ECO:0000256" key="1">
    <source>
        <dbReference type="ARBA" id="ARBA00001947"/>
    </source>
</evidence>
<feature type="region of interest" description="Disordered" evidence="9">
    <location>
        <begin position="675"/>
        <end position="702"/>
    </location>
</feature>
<dbReference type="STRING" id="578462.A0A0L0ST30"/>
<evidence type="ECO:0000256" key="5">
    <source>
        <dbReference type="ARBA" id="ARBA00022786"/>
    </source>
</evidence>
<dbReference type="SUPFAM" id="SSF140856">
    <property type="entry name" value="USP8 N-terminal domain-like"/>
    <property type="match status" value="1"/>
</dbReference>
<dbReference type="Proteomes" id="UP000054350">
    <property type="component" value="Unassembled WGS sequence"/>
</dbReference>
<keyword evidence="7" id="KW-0862">Zinc</keyword>
<dbReference type="CDD" id="cd08066">
    <property type="entry name" value="MPN_AMSH_like"/>
    <property type="match status" value="1"/>
</dbReference>
<dbReference type="FunFam" id="3.40.140.10:FF:000033">
    <property type="entry name" value="AMSH-like protease sst2"/>
    <property type="match status" value="1"/>
</dbReference>
<feature type="compositionally biased region" description="Polar residues" evidence="9">
    <location>
        <begin position="285"/>
        <end position="307"/>
    </location>
</feature>
<feature type="region of interest" description="Disordered" evidence="9">
    <location>
        <begin position="153"/>
        <end position="207"/>
    </location>
</feature>
<evidence type="ECO:0000313" key="12">
    <source>
        <dbReference type="Proteomes" id="UP000054350"/>
    </source>
</evidence>
<dbReference type="VEuPathDB" id="FungiDB:AMAG_09649"/>
<evidence type="ECO:0000256" key="6">
    <source>
        <dbReference type="ARBA" id="ARBA00022801"/>
    </source>
</evidence>
<comment type="cofactor">
    <cofactor evidence="1">
        <name>Zn(2+)</name>
        <dbReference type="ChEBI" id="CHEBI:29105"/>
    </cofactor>
</comment>
<keyword evidence="4" id="KW-0479">Metal-binding</keyword>
<evidence type="ECO:0000256" key="2">
    <source>
        <dbReference type="ARBA" id="ARBA00010981"/>
    </source>
</evidence>
<keyword evidence="12" id="KW-1185">Reference proteome</keyword>
<gene>
    <name evidence="11" type="ORF">AMAG_09649</name>
</gene>
<evidence type="ECO:0000313" key="11">
    <source>
        <dbReference type="EMBL" id="KNE65667.1"/>
    </source>
</evidence>
<evidence type="ECO:0000256" key="8">
    <source>
        <dbReference type="ARBA" id="ARBA00023049"/>
    </source>
</evidence>
<evidence type="ECO:0000259" key="10">
    <source>
        <dbReference type="PROSITE" id="PS50249"/>
    </source>
</evidence>
<dbReference type="SMART" id="SM00232">
    <property type="entry name" value="JAB_MPN"/>
    <property type="match status" value="1"/>
</dbReference>
<reference evidence="11 12" key="1">
    <citation type="submission" date="2009-11" db="EMBL/GenBank/DDBJ databases">
        <title>Annotation of Allomyces macrogynus ATCC 38327.</title>
        <authorList>
            <consortium name="The Broad Institute Genome Sequencing Platform"/>
            <person name="Russ C."/>
            <person name="Cuomo C."/>
            <person name="Burger G."/>
            <person name="Gray M.W."/>
            <person name="Holland P.W.H."/>
            <person name="King N."/>
            <person name="Lang F.B.F."/>
            <person name="Roger A.J."/>
            <person name="Ruiz-Trillo I."/>
            <person name="Young S.K."/>
            <person name="Zeng Q."/>
            <person name="Gargeya S."/>
            <person name="Fitzgerald M."/>
            <person name="Haas B."/>
            <person name="Abouelleil A."/>
            <person name="Alvarado L."/>
            <person name="Arachchi H.M."/>
            <person name="Berlin A."/>
            <person name="Chapman S.B."/>
            <person name="Gearin G."/>
            <person name="Goldberg J."/>
            <person name="Griggs A."/>
            <person name="Gujja S."/>
            <person name="Hansen M."/>
            <person name="Heiman D."/>
            <person name="Howarth C."/>
            <person name="Larimer J."/>
            <person name="Lui A."/>
            <person name="MacDonald P.J.P."/>
            <person name="McCowen C."/>
            <person name="Montmayeur A."/>
            <person name="Murphy C."/>
            <person name="Neiman D."/>
            <person name="Pearson M."/>
            <person name="Priest M."/>
            <person name="Roberts A."/>
            <person name="Saif S."/>
            <person name="Shea T."/>
            <person name="Sisk P."/>
            <person name="Stolte C."/>
            <person name="Sykes S."/>
            <person name="Wortman J."/>
            <person name="Nusbaum C."/>
            <person name="Birren B."/>
        </authorList>
    </citation>
    <scope>NUCLEOTIDE SEQUENCE [LARGE SCALE GENOMIC DNA]</scope>
    <source>
        <strain evidence="11 12">ATCC 38327</strain>
    </source>
</reference>
<evidence type="ECO:0000256" key="4">
    <source>
        <dbReference type="ARBA" id="ARBA00022723"/>
    </source>
</evidence>
<keyword evidence="5" id="KW-0833">Ubl conjugation pathway</keyword>
<dbReference type="GO" id="GO:0046872">
    <property type="term" value="F:metal ion binding"/>
    <property type="evidence" value="ECO:0007669"/>
    <property type="project" value="UniProtKB-KW"/>
</dbReference>
<evidence type="ECO:0000256" key="3">
    <source>
        <dbReference type="ARBA" id="ARBA00022670"/>
    </source>
</evidence>
<dbReference type="OrthoDB" id="3640at2759"/>
<dbReference type="InterPro" id="IPR044098">
    <property type="entry name" value="STAMBP/STALP-like_MPN"/>
</dbReference>
<dbReference type="InterPro" id="IPR037518">
    <property type="entry name" value="MPN"/>
</dbReference>
<dbReference type="PANTHER" id="PTHR12947:SF13">
    <property type="entry name" value="FI19924P1"/>
    <property type="match status" value="1"/>
</dbReference>
<sequence>MAGAPRADNGAGHDDDQEPVCLSIEELNARARIAVDPDQNINMYIRSAQNLFREGNVYQGEGELQPTYERFMRFSILVLEELPKHPDFNNHSNQVVLSILKKNCQEALNKLEMLKPVLEKRYRMQQTRLRQAGSASSDPSSFSTTTAEQLLAAAPSVPSARMRSVSETPPPRVDKTPPVALRKESSTALPRRVSVQQDGRAPPPLLPKPQITLAVIHALQSPAHGHVADGHVRPATPPSPPSLTRRPTPGGYSRTNSLSRPGSPMFLGSTGSTPPVPTAPKPQLGGSTSSGEHDTGVTTLPSGSSDNIGGPSFLEARSQWMKRQKAGTPDFTSDSPGLGDLSDGRAPATTGALPSSFALELEKITGSSASSASDPFGLDPSGPSWSHVPLQRAPPAIMARNANSGMMAAVMVPKPAPVPTPPPVPSARPTASPRPGSFATTGETKKPSKEPLDPFALFPKLPEAPPPFAMSDAGTSTATPSEPAARTKIREGPPTDRGPYAFPPQLDENATSSSSVTLQRVDKVVRDGIEMEIPLWTPNELTEELLRLTPGVSGATPSGEPAASSGQTTISLDDQIMRFESMFPEVAADSGSVATADLTAAAALVAAKAPNVTRSVGYPALDMAQPSSLLPHNMWNPPPVPSATAPPAIPPRPVVFSPAPVAAVMEAPQRVASAMGHAHRPSASAPVTNPPRMMAPPPLPTKPVTLQNTLQARPLPTPPPPLAPKPVHVAALRPDPVSDPAPAPPAAAPARVKKPEVKTVLGRLENNRELRTMFIPRDLIDKFEVVARRNTEANLETCGILCGTMFRGQLYTTHLLIPKQVATSDTCATTHEEELVAYQDAHHLITLGWIHTHPTQTCFMSSVDLHTHCSYQVMLDEAVAIVLSPRHNNPRYGVFRLTHPPGLEFLLKCPEKNTFHPHPDHIPLYTNADARIAPGAGHVVLVDSTQGRIKVVDLRGQ</sequence>
<dbReference type="AlphaFoldDB" id="A0A0L0ST30"/>
<keyword evidence="8" id="KW-0482">Metalloprotease</keyword>
<dbReference type="Gene3D" id="3.40.140.10">
    <property type="entry name" value="Cytidine Deaminase, domain 2"/>
    <property type="match status" value="1"/>
</dbReference>
<reference evidence="12" key="2">
    <citation type="submission" date="2009-11" db="EMBL/GenBank/DDBJ databases">
        <title>The Genome Sequence of Allomyces macrogynus strain ATCC 38327.</title>
        <authorList>
            <consortium name="The Broad Institute Genome Sequencing Platform"/>
            <person name="Russ C."/>
            <person name="Cuomo C."/>
            <person name="Shea T."/>
            <person name="Young S.K."/>
            <person name="Zeng Q."/>
            <person name="Koehrsen M."/>
            <person name="Haas B."/>
            <person name="Borodovsky M."/>
            <person name="Guigo R."/>
            <person name="Alvarado L."/>
            <person name="Berlin A."/>
            <person name="Borenstein D."/>
            <person name="Chen Z."/>
            <person name="Engels R."/>
            <person name="Freedman E."/>
            <person name="Gellesch M."/>
            <person name="Goldberg J."/>
            <person name="Griggs A."/>
            <person name="Gujja S."/>
            <person name="Heiman D."/>
            <person name="Hepburn T."/>
            <person name="Howarth C."/>
            <person name="Jen D."/>
            <person name="Larson L."/>
            <person name="Lewis B."/>
            <person name="Mehta T."/>
            <person name="Park D."/>
            <person name="Pearson M."/>
            <person name="Roberts A."/>
            <person name="Saif S."/>
            <person name="Shenoy N."/>
            <person name="Sisk P."/>
            <person name="Stolte C."/>
            <person name="Sykes S."/>
            <person name="Walk T."/>
            <person name="White J."/>
            <person name="Yandava C."/>
            <person name="Burger G."/>
            <person name="Gray M.W."/>
            <person name="Holland P.W.H."/>
            <person name="King N."/>
            <person name="Lang F.B.F."/>
            <person name="Roger A.J."/>
            <person name="Ruiz-Trillo I."/>
            <person name="Lander E."/>
            <person name="Nusbaum C."/>
        </authorList>
    </citation>
    <scope>NUCLEOTIDE SEQUENCE [LARGE SCALE GENOMIC DNA]</scope>
    <source>
        <strain evidence="12">ATCC 38327</strain>
    </source>
</reference>
<accession>A0A0L0ST30</accession>
<dbReference type="SUPFAM" id="SSF102712">
    <property type="entry name" value="JAB1/MPN domain"/>
    <property type="match status" value="1"/>
</dbReference>